<dbReference type="AlphaFoldDB" id="A0A450WPP4"/>
<dbReference type="InterPro" id="IPR050298">
    <property type="entry name" value="Gram-neg_bact_OMP"/>
</dbReference>
<organism evidence="15">
    <name type="scientific">Candidatus Kentrum sp. FM</name>
    <dbReference type="NCBI Taxonomy" id="2126340"/>
    <lineage>
        <taxon>Bacteria</taxon>
        <taxon>Pseudomonadati</taxon>
        <taxon>Pseudomonadota</taxon>
        <taxon>Gammaproteobacteria</taxon>
        <taxon>Candidatus Kentrum</taxon>
    </lineage>
</organism>
<dbReference type="Pfam" id="PF13609">
    <property type="entry name" value="Porin_4"/>
    <property type="match status" value="1"/>
</dbReference>
<dbReference type="PRINTS" id="PR00184">
    <property type="entry name" value="NEISSPPORIN"/>
</dbReference>
<keyword evidence="6 11" id="KW-0732">Signal</keyword>
<dbReference type="EMBL" id="CAADFL010000590">
    <property type="protein sequence ID" value="VFK19015.1"/>
    <property type="molecule type" value="Genomic_DNA"/>
</dbReference>
<keyword evidence="5" id="KW-0812">Transmembrane</keyword>
<protein>
    <submittedName>
        <fullName evidence="15">Outer membrane protein (Porin)</fullName>
    </submittedName>
</protein>
<dbReference type="EMBL" id="CAADEZ010000604">
    <property type="protein sequence ID" value="VFJ71774.1"/>
    <property type="molecule type" value="Genomic_DNA"/>
</dbReference>
<keyword evidence="9" id="KW-0472">Membrane</keyword>
<evidence type="ECO:0000256" key="8">
    <source>
        <dbReference type="ARBA" id="ARBA00023114"/>
    </source>
</evidence>
<evidence type="ECO:0000313" key="15">
    <source>
        <dbReference type="EMBL" id="VFK19015.1"/>
    </source>
</evidence>
<evidence type="ECO:0000256" key="4">
    <source>
        <dbReference type="ARBA" id="ARBA00022452"/>
    </source>
</evidence>
<dbReference type="GO" id="GO:0006811">
    <property type="term" value="P:monoatomic ion transport"/>
    <property type="evidence" value="ECO:0007669"/>
    <property type="project" value="UniProtKB-KW"/>
</dbReference>
<evidence type="ECO:0000256" key="9">
    <source>
        <dbReference type="ARBA" id="ARBA00023136"/>
    </source>
</evidence>
<dbReference type="EMBL" id="CAADFA010000315">
    <property type="protein sequence ID" value="VFJ62337.1"/>
    <property type="molecule type" value="Genomic_DNA"/>
</dbReference>
<reference evidence="15" key="1">
    <citation type="submission" date="2019-02" db="EMBL/GenBank/DDBJ databases">
        <authorList>
            <person name="Gruber-Vodicka R. H."/>
            <person name="Seah K. B. B."/>
        </authorList>
    </citation>
    <scope>NUCLEOTIDE SEQUENCE</scope>
    <source>
        <strain evidence="14">BECK_BZ163</strain>
        <strain evidence="15">BECK_BZ164</strain>
        <strain evidence="13">BECK_BZ165</strain>
    </source>
</reference>
<evidence type="ECO:0000256" key="1">
    <source>
        <dbReference type="ARBA" id="ARBA00004571"/>
    </source>
</evidence>
<dbReference type="CDD" id="cd00342">
    <property type="entry name" value="gram_neg_porins"/>
    <property type="match status" value="1"/>
</dbReference>
<dbReference type="GO" id="GO:0015288">
    <property type="term" value="F:porin activity"/>
    <property type="evidence" value="ECO:0007669"/>
    <property type="project" value="UniProtKB-KW"/>
</dbReference>
<keyword evidence="7" id="KW-0406">Ion transport</keyword>
<evidence type="ECO:0000313" key="13">
    <source>
        <dbReference type="EMBL" id="VFJ62337.1"/>
    </source>
</evidence>
<keyword evidence="10" id="KW-0998">Cell outer membrane</keyword>
<evidence type="ECO:0000256" key="11">
    <source>
        <dbReference type="SAM" id="SignalP"/>
    </source>
</evidence>
<evidence type="ECO:0000256" key="6">
    <source>
        <dbReference type="ARBA" id="ARBA00022729"/>
    </source>
</evidence>
<dbReference type="InterPro" id="IPR002299">
    <property type="entry name" value="Porin_Neis"/>
</dbReference>
<dbReference type="SUPFAM" id="SSF56935">
    <property type="entry name" value="Porins"/>
    <property type="match status" value="1"/>
</dbReference>
<dbReference type="Gene3D" id="2.40.160.10">
    <property type="entry name" value="Porin"/>
    <property type="match status" value="1"/>
</dbReference>
<sequence length="410" mass="44435">MQKKLLSLAIAGALAVPGAAMADVTTDGSNISIYGLIHGSWDYVTTDQASGVDDNDDNTGVFRGSRIGFRGSEGLGNGFKGLFQLETQIETGNNRVQLRDTFVGIGHEKWGSVLFGRHDTPYKRVTRLMDFFVDTVADYNSIIGTHLVSNDANGDGVADTSGVGVDVMKPTINFDERPGNLAMYSTPKFHGFQGMFARESLSNPEDDSDDEYSSFSGAVVYDQGPYYATLAYEQWEGQGVGGVVDGSDPAGSGHNGSTNRNHVDAWKLGLGYDFNGGNTKLRFIYEDIDHSQQNSTMSRDATWVAFSHRIGANDFRIAYATADDSEVSGANNDDGADQLSICIDHHLSKHTKVYALYSHMDNDEDANYGFFKGSNTELGTDSGIDGFYSHTGANGQNLDVFSLGIVYDFM</sequence>
<evidence type="ECO:0000313" key="14">
    <source>
        <dbReference type="EMBL" id="VFJ71774.1"/>
    </source>
</evidence>
<gene>
    <name evidence="14" type="ORF">BECKFM1743A_GA0114220_106041</name>
    <name evidence="15" type="ORF">BECKFM1743B_GA0114221_105901</name>
    <name evidence="13" type="ORF">BECKFM1743C_GA0114222_103151</name>
</gene>
<comment type="subcellular location">
    <subcellularLocation>
        <location evidence="1">Cell outer membrane</location>
        <topology evidence="1">Multi-pass membrane protein</topology>
    </subcellularLocation>
</comment>
<evidence type="ECO:0000259" key="12">
    <source>
        <dbReference type="Pfam" id="PF13609"/>
    </source>
</evidence>
<comment type="subunit">
    <text evidence="2">Homotrimer.</text>
</comment>
<name>A0A450WPP4_9GAMM</name>
<keyword evidence="3" id="KW-0813">Transport</keyword>
<keyword evidence="4" id="KW-1134">Transmembrane beta strand</keyword>
<feature type="signal peptide" evidence="11">
    <location>
        <begin position="1"/>
        <end position="22"/>
    </location>
</feature>
<evidence type="ECO:0000256" key="10">
    <source>
        <dbReference type="ARBA" id="ARBA00023237"/>
    </source>
</evidence>
<accession>A0A450WPP4</accession>
<dbReference type="GO" id="GO:0046930">
    <property type="term" value="C:pore complex"/>
    <property type="evidence" value="ECO:0007669"/>
    <property type="project" value="UniProtKB-KW"/>
</dbReference>
<proteinExistence type="predicted"/>
<dbReference type="InterPro" id="IPR033900">
    <property type="entry name" value="Gram_neg_porin_domain"/>
</dbReference>
<evidence type="ECO:0000256" key="5">
    <source>
        <dbReference type="ARBA" id="ARBA00022692"/>
    </source>
</evidence>
<evidence type="ECO:0000256" key="2">
    <source>
        <dbReference type="ARBA" id="ARBA00011233"/>
    </source>
</evidence>
<evidence type="ECO:0000256" key="3">
    <source>
        <dbReference type="ARBA" id="ARBA00022448"/>
    </source>
</evidence>
<dbReference type="PANTHER" id="PTHR34501:SF9">
    <property type="entry name" value="MAJOR OUTER MEMBRANE PROTEIN P.IA"/>
    <property type="match status" value="1"/>
</dbReference>
<dbReference type="InterPro" id="IPR023614">
    <property type="entry name" value="Porin_dom_sf"/>
</dbReference>
<evidence type="ECO:0000256" key="7">
    <source>
        <dbReference type="ARBA" id="ARBA00023065"/>
    </source>
</evidence>
<dbReference type="PANTHER" id="PTHR34501">
    <property type="entry name" value="PROTEIN YDDL-RELATED"/>
    <property type="match status" value="1"/>
</dbReference>
<feature type="domain" description="Porin" evidence="12">
    <location>
        <begin position="11"/>
        <end position="364"/>
    </location>
</feature>
<feature type="chain" id="PRO_5033432620" evidence="11">
    <location>
        <begin position="23"/>
        <end position="410"/>
    </location>
</feature>
<dbReference type="GO" id="GO:0009279">
    <property type="term" value="C:cell outer membrane"/>
    <property type="evidence" value="ECO:0007669"/>
    <property type="project" value="UniProtKB-SubCell"/>
</dbReference>
<keyword evidence="8" id="KW-0626">Porin</keyword>